<comment type="caution">
    <text evidence="3">The sequence shown here is derived from an EMBL/GenBank/DDBJ whole genome shotgun (WGS) entry which is preliminary data.</text>
</comment>
<sequence>MHKVNRFKYVCPVCRDVFARPGNARLHLTRTHGVLRAEQGDKIERFEVDTSTLPIVIGNNKMFFGNTSNVSHLVTNKELN</sequence>
<evidence type="ECO:0000313" key="4">
    <source>
        <dbReference type="Proteomes" id="UP001549921"/>
    </source>
</evidence>
<protein>
    <recommendedName>
        <fullName evidence="2">C2H2-type domain-containing protein</fullName>
    </recommendedName>
</protein>
<keyword evidence="1" id="KW-0863">Zinc-finger</keyword>
<evidence type="ECO:0000259" key="2">
    <source>
        <dbReference type="PROSITE" id="PS50157"/>
    </source>
</evidence>
<evidence type="ECO:0000313" key="3">
    <source>
        <dbReference type="EMBL" id="KAL0808308.1"/>
    </source>
</evidence>
<proteinExistence type="predicted"/>
<dbReference type="InterPro" id="IPR013087">
    <property type="entry name" value="Znf_C2H2_type"/>
</dbReference>
<name>A0ABD0S2L0_LOXSC</name>
<organism evidence="3 4">
    <name type="scientific">Loxostege sticticalis</name>
    <name type="common">Beet webworm moth</name>
    <dbReference type="NCBI Taxonomy" id="481309"/>
    <lineage>
        <taxon>Eukaryota</taxon>
        <taxon>Metazoa</taxon>
        <taxon>Ecdysozoa</taxon>
        <taxon>Arthropoda</taxon>
        <taxon>Hexapoda</taxon>
        <taxon>Insecta</taxon>
        <taxon>Pterygota</taxon>
        <taxon>Neoptera</taxon>
        <taxon>Endopterygota</taxon>
        <taxon>Lepidoptera</taxon>
        <taxon>Glossata</taxon>
        <taxon>Ditrysia</taxon>
        <taxon>Pyraloidea</taxon>
        <taxon>Crambidae</taxon>
        <taxon>Pyraustinae</taxon>
        <taxon>Loxostege</taxon>
    </lineage>
</organism>
<reference evidence="3 4" key="1">
    <citation type="submission" date="2024-06" db="EMBL/GenBank/DDBJ databases">
        <title>A chromosome-level genome assembly of beet webworm, Loxostege sticticalis.</title>
        <authorList>
            <person name="Zhang Y."/>
        </authorList>
    </citation>
    <scope>NUCLEOTIDE SEQUENCE [LARGE SCALE GENOMIC DNA]</scope>
    <source>
        <strain evidence="3">AQ028</strain>
        <tissue evidence="3">Male pupae</tissue>
    </source>
</reference>
<dbReference type="PROSITE" id="PS00028">
    <property type="entry name" value="ZINC_FINGER_C2H2_1"/>
    <property type="match status" value="1"/>
</dbReference>
<keyword evidence="1" id="KW-0862">Zinc</keyword>
<dbReference type="AlphaFoldDB" id="A0ABD0S2L0"/>
<gene>
    <name evidence="3" type="ORF">ABMA28_012800</name>
</gene>
<dbReference type="PROSITE" id="PS50157">
    <property type="entry name" value="ZINC_FINGER_C2H2_2"/>
    <property type="match status" value="1"/>
</dbReference>
<dbReference type="Proteomes" id="UP001549921">
    <property type="component" value="Unassembled WGS sequence"/>
</dbReference>
<dbReference type="EMBL" id="JBEDNZ010000031">
    <property type="protein sequence ID" value="KAL0808308.1"/>
    <property type="molecule type" value="Genomic_DNA"/>
</dbReference>
<evidence type="ECO:0000256" key="1">
    <source>
        <dbReference type="PROSITE-ProRule" id="PRU00042"/>
    </source>
</evidence>
<dbReference type="GO" id="GO:0008270">
    <property type="term" value="F:zinc ion binding"/>
    <property type="evidence" value="ECO:0007669"/>
    <property type="project" value="UniProtKB-KW"/>
</dbReference>
<feature type="domain" description="C2H2-type" evidence="2">
    <location>
        <begin position="9"/>
        <end position="37"/>
    </location>
</feature>
<accession>A0ABD0S2L0</accession>
<keyword evidence="1" id="KW-0479">Metal-binding</keyword>